<keyword evidence="1" id="KW-0808">Transferase</keyword>
<reference evidence="4" key="1">
    <citation type="submission" date="2020-08" db="EMBL/GenBank/DDBJ databases">
        <title>Genome public.</title>
        <authorList>
            <person name="Liu C."/>
            <person name="Sun Q."/>
        </authorList>
    </citation>
    <scope>NUCLEOTIDE SEQUENCE</scope>
    <source>
        <strain evidence="4">NSJ-51</strain>
    </source>
</reference>
<dbReference type="SUPFAM" id="SSF69593">
    <property type="entry name" value="Glycerol-3-phosphate (1)-acyltransferase"/>
    <property type="match status" value="1"/>
</dbReference>
<evidence type="ECO:0000313" key="4">
    <source>
        <dbReference type="EMBL" id="MBC5732662.1"/>
    </source>
</evidence>
<evidence type="ECO:0000313" key="5">
    <source>
        <dbReference type="Proteomes" id="UP000661435"/>
    </source>
</evidence>
<sequence length="198" mass="22252">MNIVYILAYLVIWPVFRLLKPTKAIQKQNLPKGGALYCANHTRMSDPLFVAYAMGWPNQIHVMAKEEVMHWPVLGWILKHGGIFGVKRGQSDVAAIKTAMKYLKAGEKLLMFPEGTRHQDGEFGDAKTGAAMLAVRTGVPIVPIYMPAEKKWFRLNPVVFGQPYYPKVAGRKGTAEEYRAIAEDLMRRIEALKPLAGR</sequence>
<dbReference type="Proteomes" id="UP000661435">
    <property type="component" value="Unassembled WGS sequence"/>
</dbReference>
<name>A0A8J6M4K1_9FIRM</name>
<organism evidence="4 5">
    <name type="scientific">Lawsonibacter hominis</name>
    <dbReference type="NCBI Taxonomy" id="2763053"/>
    <lineage>
        <taxon>Bacteria</taxon>
        <taxon>Bacillati</taxon>
        <taxon>Bacillota</taxon>
        <taxon>Clostridia</taxon>
        <taxon>Eubacteriales</taxon>
        <taxon>Oscillospiraceae</taxon>
        <taxon>Lawsonibacter</taxon>
    </lineage>
</organism>
<keyword evidence="5" id="KW-1185">Reference proteome</keyword>
<keyword evidence="2 4" id="KW-0012">Acyltransferase</keyword>
<evidence type="ECO:0000259" key="3">
    <source>
        <dbReference type="SMART" id="SM00563"/>
    </source>
</evidence>
<dbReference type="PANTHER" id="PTHR10434:SF11">
    <property type="entry name" value="1-ACYL-SN-GLYCEROL-3-PHOSPHATE ACYLTRANSFERASE"/>
    <property type="match status" value="1"/>
</dbReference>
<accession>A0A8J6M4K1</accession>
<evidence type="ECO:0000256" key="1">
    <source>
        <dbReference type="ARBA" id="ARBA00022679"/>
    </source>
</evidence>
<dbReference type="GO" id="GO:0006654">
    <property type="term" value="P:phosphatidic acid biosynthetic process"/>
    <property type="evidence" value="ECO:0007669"/>
    <property type="project" value="TreeGrafter"/>
</dbReference>
<dbReference type="EMBL" id="JACOPP010000002">
    <property type="protein sequence ID" value="MBC5732662.1"/>
    <property type="molecule type" value="Genomic_DNA"/>
</dbReference>
<gene>
    <name evidence="4" type="ORF">H8S57_02825</name>
</gene>
<dbReference type="GO" id="GO:0003841">
    <property type="term" value="F:1-acylglycerol-3-phosphate O-acyltransferase activity"/>
    <property type="evidence" value="ECO:0007669"/>
    <property type="project" value="TreeGrafter"/>
</dbReference>
<dbReference type="PANTHER" id="PTHR10434">
    <property type="entry name" value="1-ACYL-SN-GLYCEROL-3-PHOSPHATE ACYLTRANSFERASE"/>
    <property type="match status" value="1"/>
</dbReference>
<feature type="domain" description="Phospholipid/glycerol acyltransferase" evidence="3">
    <location>
        <begin position="35"/>
        <end position="149"/>
    </location>
</feature>
<protein>
    <submittedName>
        <fullName evidence="4">1-acyl-sn-glycerol-3-phosphate acyltransferase</fullName>
    </submittedName>
</protein>
<dbReference type="SMART" id="SM00563">
    <property type="entry name" value="PlsC"/>
    <property type="match status" value="1"/>
</dbReference>
<comment type="caution">
    <text evidence="4">The sequence shown here is derived from an EMBL/GenBank/DDBJ whole genome shotgun (WGS) entry which is preliminary data.</text>
</comment>
<dbReference type="RefSeq" id="WP_186906551.1">
    <property type="nucleotide sequence ID" value="NZ_JACOPP010000002.1"/>
</dbReference>
<dbReference type="Pfam" id="PF01553">
    <property type="entry name" value="Acyltransferase"/>
    <property type="match status" value="1"/>
</dbReference>
<proteinExistence type="predicted"/>
<dbReference type="CDD" id="cd07989">
    <property type="entry name" value="LPLAT_AGPAT-like"/>
    <property type="match status" value="1"/>
</dbReference>
<dbReference type="AlphaFoldDB" id="A0A8J6M4K1"/>
<evidence type="ECO:0000256" key="2">
    <source>
        <dbReference type="ARBA" id="ARBA00023315"/>
    </source>
</evidence>
<dbReference type="InterPro" id="IPR002123">
    <property type="entry name" value="Plipid/glycerol_acylTrfase"/>
</dbReference>